<feature type="region of interest" description="Disordered" evidence="1">
    <location>
        <begin position="345"/>
        <end position="368"/>
    </location>
</feature>
<keyword evidence="3" id="KW-0732">Signal</keyword>
<organism evidence="4 5">
    <name type="scientific">Tricholomella constricta</name>
    <dbReference type="NCBI Taxonomy" id="117010"/>
    <lineage>
        <taxon>Eukaryota</taxon>
        <taxon>Fungi</taxon>
        <taxon>Dikarya</taxon>
        <taxon>Basidiomycota</taxon>
        <taxon>Agaricomycotina</taxon>
        <taxon>Agaricomycetes</taxon>
        <taxon>Agaricomycetidae</taxon>
        <taxon>Agaricales</taxon>
        <taxon>Tricholomatineae</taxon>
        <taxon>Lyophyllaceae</taxon>
        <taxon>Tricholomella</taxon>
    </lineage>
</organism>
<feature type="region of interest" description="Disordered" evidence="1">
    <location>
        <begin position="465"/>
        <end position="537"/>
    </location>
</feature>
<sequence>MLFAVLLFGVLAFGPQVVLSLDFTFQLSEVKQCEPVSISFKGNDKANAIPMWLTLIPFSSSPISIPIPNAAVNTSGVLVTFMPFAAGTTFVASLDDATGENVAKVSDIIRVLPSPSNDSTCLPASQDTVVTHFTLDNSTFSQCESFTLNYNRTIISRAPSARFYNPKGPSSLLNVTSDDPETGTATYLLKFNRSKEVVLVFDDGLSHRESSALMSIGGDSASSKQCLGSKKSNNNGSQSSSKTSFGISQGVIIGSAVGGGVVVLISICMVLFVIRERRRRDTNQIQFNPSLLEKGRSSNPPRSPPPSSPTMVEKDSSPGFVKDPPYTAEKFLSPTTAFYPRESMASWTQSTPEDQRFPNTRGNDAYNTRDASDRLSLHSLDIEGILNLATVQSNRSSRLTAEPAPLGPALQSLEPIVHGPQLTIPGQLYPSRGHLRDPSDVPFGATSMASAISLTSVVDPFADNATKQRGSARTPYRQSSLDSPIRPPPSAVIGLPSSPRHGPRFSRERGLDTSEIGQKSSNRSTKDSKGDYYGFAR</sequence>
<gene>
    <name evidence="4" type="ORF">D9615_003014</name>
</gene>
<proteinExistence type="predicted"/>
<feature type="region of interest" description="Disordered" evidence="1">
    <location>
        <begin position="285"/>
        <end position="327"/>
    </location>
</feature>
<dbReference type="EMBL" id="JAACJP010000008">
    <property type="protein sequence ID" value="KAF5382626.1"/>
    <property type="molecule type" value="Genomic_DNA"/>
</dbReference>
<evidence type="ECO:0000313" key="5">
    <source>
        <dbReference type="Proteomes" id="UP000565441"/>
    </source>
</evidence>
<dbReference type="OrthoDB" id="3266941at2759"/>
<comment type="caution">
    <text evidence="4">The sequence shown here is derived from an EMBL/GenBank/DDBJ whole genome shotgun (WGS) entry which is preliminary data.</text>
</comment>
<dbReference type="AlphaFoldDB" id="A0A8H5M6M4"/>
<dbReference type="Proteomes" id="UP000565441">
    <property type="component" value="Unassembled WGS sequence"/>
</dbReference>
<feature type="compositionally biased region" description="Polar residues" evidence="1">
    <location>
        <begin position="465"/>
        <end position="482"/>
    </location>
</feature>
<accession>A0A8H5M6M4</accession>
<evidence type="ECO:0000256" key="2">
    <source>
        <dbReference type="SAM" id="Phobius"/>
    </source>
</evidence>
<reference evidence="4 5" key="1">
    <citation type="journal article" date="2020" name="ISME J.">
        <title>Uncovering the hidden diversity of litter-decomposition mechanisms in mushroom-forming fungi.</title>
        <authorList>
            <person name="Floudas D."/>
            <person name="Bentzer J."/>
            <person name="Ahren D."/>
            <person name="Johansson T."/>
            <person name="Persson P."/>
            <person name="Tunlid A."/>
        </authorList>
    </citation>
    <scope>NUCLEOTIDE SEQUENCE [LARGE SCALE GENOMIC DNA]</scope>
    <source>
        <strain evidence="4 5">CBS 661.87</strain>
    </source>
</reference>
<feature type="chain" id="PRO_5034873429" evidence="3">
    <location>
        <begin position="21"/>
        <end position="537"/>
    </location>
</feature>
<feature type="compositionally biased region" description="Polar residues" evidence="1">
    <location>
        <begin position="345"/>
        <end position="366"/>
    </location>
</feature>
<feature type="transmembrane region" description="Helical" evidence="2">
    <location>
        <begin position="251"/>
        <end position="274"/>
    </location>
</feature>
<feature type="signal peptide" evidence="3">
    <location>
        <begin position="1"/>
        <end position="20"/>
    </location>
</feature>
<evidence type="ECO:0000313" key="4">
    <source>
        <dbReference type="EMBL" id="KAF5382626.1"/>
    </source>
</evidence>
<protein>
    <submittedName>
        <fullName evidence="4">Uncharacterized protein</fullName>
    </submittedName>
</protein>
<keyword evidence="2" id="KW-0812">Transmembrane</keyword>
<name>A0A8H5M6M4_9AGAR</name>
<feature type="region of interest" description="Disordered" evidence="1">
    <location>
        <begin position="216"/>
        <end position="241"/>
    </location>
</feature>
<keyword evidence="2" id="KW-1133">Transmembrane helix</keyword>
<evidence type="ECO:0000256" key="1">
    <source>
        <dbReference type="SAM" id="MobiDB-lite"/>
    </source>
</evidence>
<evidence type="ECO:0000256" key="3">
    <source>
        <dbReference type="SAM" id="SignalP"/>
    </source>
</evidence>
<keyword evidence="5" id="KW-1185">Reference proteome</keyword>
<feature type="compositionally biased region" description="Low complexity" evidence="1">
    <location>
        <begin position="228"/>
        <end position="241"/>
    </location>
</feature>
<keyword evidence="2" id="KW-0472">Membrane</keyword>